<comment type="caution">
    <text evidence="3">The sequence shown here is derived from an EMBL/GenBank/DDBJ whole genome shotgun (WGS) entry which is preliminary data.</text>
</comment>
<keyword evidence="2" id="KW-0812">Transmembrane</keyword>
<organism evidence="3 4">
    <name type="scientific">Amycolatopsis cihanbeyliensis</name>
    <dbReference type="NCBI Taxonomy" id="1128664"/>
    <lineage>
        <taxon>Bacteria</taxon>
        <taxon>Bacillati</taxon>
        <taxon>Actinomycetota</taxon>
        <taxon>Actinomycetes</taxon>
        <taxon>Pseudonocardiales</taxon>
        <taxon>Pseudonocardiaceae</taxon>
        <taxon>Amycolatopsis</taxon>
    </lineage>
</organism>
<dbReference type="EMBL" id="VFML01000001">
    <property type="protein sequence ID" value="TQJ04800.1"/>
    <property type="molecule type" value="Genomic_DNA"/>
</dbReference>
<dbReference type="Proteomes" id="UP000320876">
    <property type="component" value="Unassembled WGS sequence"/>
</dbReference>
<dbReference type="RefSeq" id="WP_142000436.1">
    <property type="nucleotide sequence ID" value="NZ_VFML01000001.1"/>
</dbReference>
<evidence type="ECO:0000313" key="4">
    <source>
        <dbReference type="Proteomes" id="UP000320876"/>
    </source>
</evidence>
<dbReference type="AlphaFoldDB" id="A0A542DNX8"/>
<proteinExistence type="predicted"/>
<feature type="region of interest" description="Disordered" evidence="1">
    <location>
        <begin position="39"/>
        <end position="59"/>
    </location>
</feature>
<evidence type="ECO:0000313" key="3">
    <source>
        <dbReference type="EMBL" id="TQJ04800.1"/>
    </source>
</evidence>
<sequence length="59" mass="6394">MATLSILELLVTIIGIAAAITVIVLLVRVSRPKPAPFPTENPAYQYPPAGHEGIRRPPY</sequence>
<evidence type="ECO:0000256" key="2">
    <source>
        <dbReference type="SAM" id="Phobius"/>
    </source>
</evidence>
<gene>
    <name evidence="3" type="ORF">FB471_4609</name>
</gene>
<keyword evidence="2" id="KW-1133">Transmembrane helix</keyword>
<keyword evidence="4" id="KW-1185">Reference proteome</keyword>
<evidence type="ECO:0000256" key="1">
    <source>
        <dbReference type="SAM" id="MobiDB-lite"/>
    </source>
</evidence>
<protein>
    <submittedName>
        <fullName evidence="3">Uncharacterized protein</fullName>
    </submittedName>
</protein>
<reference evidence="3 4" key="1">
    <citation type="submission" date="2019-06" db="EMBL/GenBank/DDBJ databases">
        <title>Sequencing the genomes of 1000 actinobacteria strains.</title>
        <authorList>
            <person name="Klenk H.-P."/>
        </authorList>
    </citation>
    <scope>NUCLEOTIDE SEQUENCE [LARGE SCALE GENOMIC DNA]</scope>
    <source>
        <strain evidence="3 4">DSM 45679</strain>
    </source>
</reference>
<feature type="transmembrane region" description="Helical" evidence="2">
    <location>
        <begin position="6"/>
        <end position="27"/>
    </location>
</feature>
<accession>A0A542DNX8</accession>
<name>A0A542DNX8_AMYCI</name>
<keyword evidence="2" id="KW-0472">Membrane</keyword>